<gene>
    <name evidence="1" type="ORF">HUT05_25215</name>
</gene>
<dbReference type="SUPFAM" id="SSF55874">
    <property type="entry name" value="ATPase domain of HSP90 chaperone/DNA topoisomerase II/histidine kinase"/>
    <property type="match status" value="1"/>
</dbReference>
<dbReference type="InterPro" id="IPR036890">
    <property type="entry name" value="HATPase_C_sf"/>
</dbReference>
<accession>A0A7H8TE93</accession>
<sequence>MFARTRLALTGWAGDQDIAATAVKELMLNAAHHVGTGEVSLILTVYEDQGLLIQVMDEDPHFKGFDEATATTEPTGLHRIKALGGEITWCLLEQRGKAVQVRLHPAPQ</sequence>
<dbReference type="Gene3D" id="3.30.565.10">
    <property type="entry name" value="Histidine kinase-like ATPase, C-terminal domain"/>
    <property type="match status" value="1"/>
</dbReference>
<proteinExistence type="predicted"/>
<evidence type="ECO:0000313" key="2">
    <source>
        <dbReference type="Proteomes" id="UP000509418"/>
    </source>
</evidence>
<keyword evidence="1" id="KW-0808">Transferase</keyword>
<keyword evidence="1" id="KW-0418">Kinase</keyword>
<dbReference type="Proteomes" id="UP000509418">
    <property type="component" value="Chromosome"/>
</dbReference>
<name>A0A7H8TE93_STRCX</name>
<keyword evidence="2" id="KW-1185">Reference proteome</keyword>
<dbReference type="RefSeq" id="WP_176576420.1">
    <property type="nucleotide sequence ID" value="NZ_CBDRGH010000036.1"/>
</dbReference>
<dbReference type="GO" id="GO:0016301">
    <property type="term" value="F:kinase activity"/>
    <property type="evidence" value="ECO:0007669"/>
    <property type="project" value="UniProtKB-KW"/>
</dbReference>
<dbReference type="AlphaFoldDB" id="A0A7H8TE93"/>
<evidence type="ECO:0000313" key="1">
    <source>
        <dbReference type="EMBL" id="QKZ20360.1"/>
    </source>
</evidence>
<dbReference type="EMBL" id="CP056041">
    <property type="protein sequence ID" value="QKZ20360.1"/>
    <property type="molecule type" value="Genomic_DNA"/>
</dbReference>
<organism evidence="1 2">
    <name type="scientific">Streptomyces chartreusis</name>
    <dbReference type="NCBI Taxonomy" id="1969"/>
    <lineage>
        <taxon>Bacteria</taxon>
        <taxon>Bacillati</taxon>
        <taxon>Actinomycetota</taxon>
        <taxon>Actinomycetes</taxon>
        <taxon>Kitasatosporales</taxon>
        <taxon>Streptomycetaceae</taxon>
        <taxon>Streptomyces</taxon>
    </lineage>
</organism>
<reference evidence="1 2" key="1">
    <citation type="submission" date="2020-06" db="EMBL/GenBank/DDBJ databases">
        <title>Genome mining for natural products.</title>
        <authorList>
            <person name="Zhang B."/>
            <person name="Shi J."/>
            <person name="Ge H."/>
        </authorList>
    </citation>
    <scope>NUCLEOTIDE SEQUENCE [LARGE SCALE GENOMIC DNA]</scope>
    <source>
        <strain evidence="1 2">NA02069</strain>
    </source>
</reference>
<protein>
    <submittedName>
        <fullName evidence="1">Sensor histidine kinase</fullName>
    </submittedName>
</protein>